<sequence length="271" mass="28518">MKKLILGLSVAAAVFSAQATVVSFDEAGYTAGALDEQGATGGSTWNASGNTVDPTGGGSVVLATGTDTWKYGVFRENLRADSGNNDFTVSQTISWTENAETGNNDAFSLLFNDTLNGTSTMRAYLNRSGTDSYKLGIKTDLGEDLGGSTFSETLFGLDDLGDTTSDSIKFSFNLVAGASSNDWSYTISLYNETTASDIGVISDSEITTSEALFTAGNLYGGFSSSRNESTHGLTDRVITSFEVAAVPEPATLGMISAIGIGILFIRRRFMM</sequence>
<feature type="chain" id="PRO_5045254235" evidence="2">
    <location>
        <begin position="20"/>
        <end position="271"/>
    </location>
</feature>
<keyword evidence="1" id="KW-1133">Transmembrane helix</keyword>
<keyword evidence="2" id="KW-0732">Signal</keyword>
<evidence type="ECO:0000256" key="1">
    <source>
        <dbReference type="SAM" id="Phobius"/>
    </source>
</evidence>
<comment type="caution">
    <text evidence="3">The sequence shown here is derived from an EMBL/GenBank/DDBJ whole genome shotgun (WGS) entry which is preliminary data.</text>
</comment>
<name>A0ABU5N251_9BACT</name>
<keyword evidence="1" id="KW-0472">Membrane</keyword>
<reference evidence="3 4" key="1">
    <citation type="journal article" date="2024" name="Appl. Environ. Microbiol.">
        <title>Pontiella agarivorans sp. nov., a novel marine anaerobic bacterium capable of degrading macroalgal polysaccharides and fixing nitrogen.</title>
        <authorList>
            <person name="Liu N."/>
            <person name="Kivenson V."/>
            <person name="Peng X."/>
            <person name="Cui Z."/>
            <person name="Lankiewicz T.S."/>
            <person name="Gosselin K.M."/>
            <person name="English C.J."/>
            <person name="Blair E.M."/>
            <person name="O'Malley M.A."/>
            <person name="Valentine D.L."/>
        </authorList>
    </citation>
    <scope>NUCLEOTIDE SEQUENCE [LARGE SCALE GENOMIC DNA]</scope>
    <source>
        <strain evidence="3 4">NLcol2</strain>
    </source>
</reference>
<gene>
    <name evidence="3" type="ORF">P9H32_17880</name>
</gene>
<proteinExistence type="predicted"/>
<evidence type="ECO:0000256" key="2">
    <source>
        <dbReference type="SAM" id="SignalP"/>
    </source>
</evidence>
<keyword evidence="1" id="KW-0812">Transmembrane</keyword>
<dbReference type="EMBL" id="JARVCO010000012">
    <property type="protein sequence ID" value="MDZ8120501.1"/>
    <property type="molecule type" value="Genomic_DNA"/>
</dbReference>
<dbReference type="InterPro" id="IPR013424">
    <property type="entry name" value="Ice-binding_C"/>
</dbReference>
<accession>A0ABU5N251</accession>
<dbReference type="RefSeq" id="WP_322610275.1">
    <property type="nucleotide sequence ID" value="NZ_JARVCO010000012.1"/>
</dbReference>
<protein>
    <submittedName>
        <fullName evidence="3">PEP-CTERM sorting domain-containing protein</fullName>
    </submittedName>
</protein>
<feature type="signal peptide" evidence="2">
    <location>
        <begin position="1"/>
        <end position="19"/>
    </location>
</feature>
<evidence type="ECO:0000313" key="3">
    <source>
        <dbReference type="EMBL" id="MDZ8120501.1"/>
    </source>
</evidence>
<organism evidence="3 4">
    <name type="scientific">Pontiella agarivorans</name>
    <dbReference type="NCBI Taxonomy" id="3038953"/>
    <lineage>
        <taxon>Bacteria</taxon>
        <taxon>Pseudomonadati</taxon>
        <taxon>Kiritimatiellota</taxon>
        <taxon>Kiritimatiellia</taxon>
        <taxon>Kiritimatiellales</taxon>
        <taxon>Pontiellaceae</taxon>
        <taxon>Pontiella</taxon>
    </lineage>
</organism>
<feature type="transmembrane region" description="Helical" evidence="1">
    <location>
        <begin position="249"/>
        <end position="265"/>
    </location>
</feature>
<dbReference type="Proteomes" id="UP001290861">
    <property type="component" value="Unassembled WGS sequence"/>
</dbReference>
<keyword evidence="4" id="KW-1185">Reference proteome</keyword>
<evidence type="ECO:0000313" key="4">
    <source>
        <dbReference type="Proteomes" id="UP001290861"/>
    </source>
</evidence>
<dbReference type="NCBIfam" id="TIGR02595">
    <property type="entry name" value="PEP_CTERM"/>
    <property type="match status" value="1"/>
</dbReference>